<feature type="binding site" evidence="11">
    <location>
        <position position="219"/>
    </location>
    <ligand>
        <name>K(+)</name>
        <dbReference type="ChEBI" id="CHEBI:29103"/>
    </ligand>
</feature>
<reference evidence="14" key="1">
    <citation type="submission" date="2016-10" db="EMBL/GenBank/DDBJ databases">
        <authorList>
            <person name="Varghese N."/>
            <person name="Submissions S."/>
        </authorList>
    </citation>
    <scope>NUCLEOTIDE SEQUENCE [LARGE SCALE GENOMIC DNA]</scope>
    <source>
        <strain evidence="14">DSM 13234</strain>
    </source>
</reference>
<protein>
    <recommendedName>
        <fullName evidence="10">Trk system potassium uptake protein</fullName>
    </recommendedName>
</protein>
<keyword evidence="6 10" id="KW-0630">Potassium</keyword>
<feature type="transmembrane region" description="Helical" evidence="12">
    <location>
        <begin position="393"/>
        <end position="416"/>
    </location>
</feature>
<evidence type="ECO:0000313" key="13">
    <source>
        <dbReference type="EMBL" id="SEH45948.1"/>
    </source>
</evidence>
<feature type="transmembrane region" description="Helical" evidence="12">
    <location>
        <begin position="70"/>
        <end position="91"/>
    </location>
</feature>
<dbReference type="EMBL" id="FNWO01000010">
    <property type="protein sequence ID" value="SEH45948.1"/>
    <property type="molecule type" value="Genomic_DNA"/>
</dbReference>
<accession>A0A1H6IFI4</accession>
<keyword evidence="10" id="KW-0997">Cell inner membrane</keyword>
<dbReference type="Pfam" id="PF02386">
    <property type="entry name" value="TrkH"/>
    <property type="match status" value="2"/>
</dbReference>
<keyword evidence="11" id="KW-0479">Metal-binding</keyword>
<proteinExistence type="inferred from homology"/>
<dbReference type="RefSeq" id="WP_074768963.1">
    <property type="nucleotide sequence ID" value="NZ_FNWO01000010.1"/>
</dbReference>
<name>A0A1H6IFI4_MAGFU</name>
<dbReference type="GO" id="GO:0015379">
    <property type="term" value="F:potassium:chloride symporter activity"/>
    <property type="evidence" value="ECO:0007669"/>
    <property type="project" value="InterPro"/>
</dbReference>
<keyword evidence="9 10" id="KW-0472">Membrane</keyword>
<keyword evidence="14" id="KW-1185">Reference proteome</keyword>
<feature type="transmembrane region" description="Helical" evidence="12">
    <location>
        <begin position="428"/>
        <end position="449"/>
    </location>
</feature>
<keyword evidence="3 10" id="KW-1003">Cell membrane</keyword>
<feature type="transmembrane region" description="Helical" evidence="12">
    <location>
        <begin position="39"/>
        <end position="58"/>
    </location>
</feature>
<dbReference type="PIRSF" id="PIRSF006247">
    <property type="entry name" value="TrkH"/>
    <property type="match status" value="1"/>
</dbReference>
<sequence>MIDVRPVLRLIGQLLCTLAAAMLLPAVMDGHDGQTEARVFVVSSGVTLFFGLALALGMNTPGRGWTIRQIYLAVVFGWLVPVLFAALPFLFGPLALSVPDALFEAVSGLTGSGATVISGLDHAPRGLLLWRALLNWLGGLGVIAMAVAVLPLLAVGGMQMFRLEMPGSAERAIARGRRIATLVFFTYAGLTLVLALLLWRAGLGGFDALAHALSTLSSGGFSTSDASVGHFRNADAEIVLILGMVLSGLPFLLFYRLARGEGRAALSDSQIGWYLSLLGLGTLGVSAWLWISLNLLPSDAVRHGAFTVASVMTGTGFFTLPYGGWGGMPAMILFFLAFVGGCAGSTSGGLKVFRLQCLFTDAVMQLRRLLRPNAVLIATFNRRTIPEDVLESVMGFLFVYALAFALLAMALAFLGLDFVTAVSGAASALANLGPGLGGTIGPGATYAALPDAAKMLLAAGMLFGRLEIFTILVLFVPTFWRQ</sequence>
<keyword evidence="2 10" id="KW-0813">Transport</keyword>
<evidence type="ECO:0000256" key="4">
    <source>
        <dbReference type="ARBA" id="ARBA00022538"/>
    </source>
</evidence>
<feature type="transmembrane region" description="Helical" evidence="12">
    <location>
        <begin position="270"/>
        <end position="291"/>
    </location>
</feature>
<comment type="function">
    <text evidence="10">Low-affinity potassium transport system. Interacts with Trk system potassium uptake protein TrkA.</text>
</comment>
<keyword evidence="7 12" id="KW-1133">Transmembrane helix</keyword>
<evidence type="ECO:0000256" key="12">
    <source>
        <dbReference type="SAM" id="Phobius"/>
    </source>
</evidence>
<dbReference type="Proteomes" id="UP000182983">
    <property type="component" value="Unassembled WGS sequence"/>
</dbReference>
<evidence type="ECO:0000256" key="5">
    <source>
        <dbReference type="ARBA" id="ARBA00022692"/>
    </source>
</evidence>
<feature type="transmembrane region" description="Helical" evidence="12">
    <location>
        <begin position="330"/>
        <end position="350"/>
    </location>
</feature>
<comment type="subcellular location">
    <subcellularLocation>
        <location evidence="10">Cell inner membrane</location>
        <topology evidence="10">Multi-pass membrane protein</topology>
    </subcellularLocation>
    <subcellularLocation>
        <location evidence="1">Cell membrane</location>
        <topology evidence="1">Multi-pass membrane protein</topology>
    </subcellularLocation>
</comment>
<comment type="similarity">
    <text evidence="10">Belongs to the TrkH potassium transport family.</text>
</comment>
<feature type="transmembrane region" description="Helical" evidence="12">
    <location>
        <begin position="179"/>
        <end position="199"/>
    </location>
</feature>
<dbReference type="GO" id="GO:0005886">
    <property type="term" value="C:plasma membrane"/>
    <property type="evidence" value="ECO:0007669"/>
    <property type="project" value="UniProtKB-SubCell"/>
</dbReference>
<feature type="transmembrane region" description="Helical" evidence="12">
    <location>
        <begin position="238"/>
        <end position="258"/>
    </location>
</feature>
<keyword evidence="5 12" id="KW-0812">Transmembrane</keyword>
<dbReference type="AlphaFoldDB" id="A0A1H6IFI4"/>
<dbReference type="PANTHER" id="PTHR32024:SF3">
    <property type="entry name" value="TRK SYSTEM POTASSIUM UPTAKE PROTEIN"/>
    <property type="match status" value="1"/>
</dbReference>
<dbReference type="InterPro" id="IPR004772">
    <property type="entry name" value="TrkH"/>
</dbReference>
<evidence type="ECO:0000256" key="2">
    <source>
        <dbReference type="ARBA" id="ARBA00022448"/>
    </source>
</evidence>
<evidence type="ECO:0000313" key="14">
    <source>
        <dbReference type="Proteomes" id="UP000182983"/>
    </source>
</evidence>
<feature type="transmembrane region" description="Helical" evidence="12">
    <location>
        <begin position="455"/>
        <end position="480"/>
    </location>
</feature>
<keyword evidence="4 10" id="KW-0633">Potassium transport</keyword>
<feature type="transmembrane region" description="Helical" evidence="12">
    <location>
        <begin position="136"/>
        <end position="158"/>
    </location>
</feature>
<feature type="transmembrane region" description="Helical" evidence="12">
    <location>
        <begin position="303"/>
        <end position="323"/>
    </location>
</feature>
<evidence type="ECO:0000256" key="8">
    <source>
        <dbReference type="ARBA" id="ARBA00023065"/>
    </source>
</evidence>
<feature type="binding site" evidence="11">
    <location>
        <position position="432"/>
    </location>
    <ligand>
        <name>K(+)</name>
        <dbReference type="ChEBI" id="CHEBI:29103"/>
    </ligand>
</feature>
<evidence type="ECO:0000256" key="1">
    <source>
        <dbReference type="ARBA" id="ARBA00004651"/>
    </source>
</evidence>
<evidence type="ECO:0000256" key="9">
    <source>
        <dbReference type="ARBA" id="ARBA00023136"/>
    </source>
</evidence>
<feature type="transmembrane region" description="Helical" evidence="12">
    <location>
        <begin position="7"/>
        <end position="27"/>
    </location>
</feature>
<keyword evidence="8 10" id="KW-0406">Ion transport</keyword>
<evidence type="ECO:0000256" key="11">
    <source>
        <dbReference type="PIRSR" id="PIRSR006247-1"/>
    </source>
</evidence>
<evidence type="ECO:0000256" key="7">
    <source>
        <dbReference type="ARBA" id="ARBA00022989"/>
    </source>
</evidence>
<feature type="binding site" evidence="11">
    <location>
        <position position="431"/>
    </location>
    <ligand>
        <name>K(+)</name>
        <dbReference type="ChEBI" id="CHEBI:29103"/>
    </ligand>
</feature>
<dbReference type="InterPro" id="IPR003445">
    <property type="entry name" value="Cat_transpt"/>
</dbReference>
<gene>
    <name evidence="13" type="ORF">SAMN04244559_02447</name>
</gene>
<dbReference type="PANTHER" id="PTHR32024">
    <property type="entry name" value="TRK SYSTEM POTASSIUM UPTAKE PROTEIN TRKG-RELATED"/>
    <property type="match status" value="1"/>
</dbReference>
<evidence type="ECO:0000256" key="10">
    <source>
        <dbReference type="PIRNR" id="PIRNR006247"/>
    </source>
</evidence>
<dbReference type="OrthoDB" id="9810952at2"/>
<feature type="binding site" evidence="11">
    <location>
        <position position="315"/>
    </location>
    <ligand>
        <name>K(+)</name>
        <dbReference type="ChEBI" id="CHEBI:29103"/>
    </ligand>
</feature>
<evidence type="ECO:0000256" key="6">
    <source>
        <dbReference type="ARBA" id="ARBA00022958"/>
    </source>
</evidence>
<dbReference type="GO" id="GO:0046872">
    <property type="term" value="F:metal ion binding"/>
    <property type="evidence" value="ECO:0007669"/>
    <property type="project" value="UniProtKB-KW"/>
</dbReference>
<organism evidence="13 14">
    <name type="scientific">Magnetospirillum fulvum</name>
    <name type="common">Rhodospirillum fulvum</name>
    <dbReference type="NCBI Taxonomy" id="1082"/>
    <lineage>
        <taxon>Bacteria</taxon>
        <taxon>Pseudomonadati</taxon>
        <taxon>Pseudomonadota</taxon>
        <taxon>Alphaproteobacteria</taxon>
        <taxon>Rhodospirillales</taxon>
        <taxon>Rhodospirillaceae</taxon>
        <taxon>Magnetospirillum</taxon>
    </lineage>
</organism>
<evidence type="ECO:0000256" key="3">
    <source>
        <dbReference type="ARBA" id="ARBA00022475"/>
    </source>
</evidence>